<reference evidence="5 6" key="1">
    <citation type="submission" date="2020-10" db="EMBL/GenBank/DDBJ databases">
        <title>ChiBAC.</title>
        <authorList>
            <person name="Zenner C."/>
            <person name="Hitch T.C.A."/>
            <person name="Clavel T."/>
        </authorList>
    </citation>
    <scope>NUCLEOTIDE SEQUENCE [LARGE SCALE GENOMIC DNA]</scope>
    <source>
        <strain evidence="5 6">DSM 109015</strain>
    </source>
</reference>
<keyword evidence="2" id="KW-0238">DNA-binding</keyword>
<dbReference type="InterPro" id="IPR011663">
    <property type="entry name" value="UTRA"/>
</dbReference>
<dbReference type="Pfam" id="PF07702">
    <property type="entry name" value="UTRA"/>
    <property type="match status" value="1"/>
</dbReference>
<dbReference type="InterPro" id="IPR028978">
    <property type="entry name" value="Chorismate_lyase_/UTRA_dom_sf"/>
</dbReference>
<dbReference type="Proteomes" id="UP000768567">
    <property type="component" value="Unassembled WGS sequence"/>
</dbReference>
<organism evidence="5 6">
    <name type="scientific">Gemmiger gallinarum</name>
    <dbReference type="NCBI Taxonomy" id="2779354"/>
    <lineage>
        <taxon>Bacteria</taxon>
        <taxon>Bacillati</taxon>
        <taxon>Bacillota</taxon>
        <taxon>Clostridia</taxon>
        <taxon>Eubacteriales</taxon>
        <taxon>Gemmiger</taxon>
    </lineage>
</organism>
<dbReference type="CDD" id="cd07377">
    <property type="entry name" value="WHTH_GntR"/>
    <property type="match status" value="1"/>
</dbReference>
<accession>A0ABR9R0F0</accession>
<dbReference type="InterPro" id="IPR036390">
    <property type="entry name" value="WH_DNA-bd_sf"/>
</dbReference>
<dbReference type="PANTHER" id="PTHR44846">
    <property type="entry name" value="MANNOSYL-D-GLYCERATE TRANSPORT/METABOLISM SYSTEM REPRESSOR MNGR-RELATED"/>
    <property type="match status" value="1"/>
</dbReference>
<feature type="domain" description="HTH gntR-type" evidence="4">
    <location>
        <begin position="16"/>
        <end position="84"/>
    </location>
</feature>
<keyword evidence="6" id="KW-1185">Reference proteome</keyword>
<dbReference type="Pfam" id="PF00392">
    <property type="entry name" value="GntR"/>
    <property type="match status" value="1"/>
</dbReference>
<evidence type="ECO:0000256" key="1">
    <source>
        <dbReference type="ARBA" id="ARBA00023015"/>
    </source>
</evidence>
<name>A0ABR9R0F0_9FIRM</name>
<dbReference type="SMART" id="SM00345">
    <property type="entry name" value="HTH_GNTR"/>
    <property type="match status" value="1"/>
</dbReference>
<dbReference type="RefSeq" id="WP_193499896.1">
    <property type="nucleotide sequence ID" value="NZ_JADCKC010000001.1"/>
</dbReference>
<dbReference type="SMART" id="SM00866">
    <property type="entry name" value="UTRA"/>
    <property type="match status" value="1"/>
</dbReference>
<dbReference type="Gene3D" id="3.40.1410.10">
    <property type="entry name" value="Chorismate lyase-like"/>
    <property type="match status" value="1"/>
</dbReference>
<comment type="caution">
    <text evidence="5">The sequence shown here is derived from an EMBL/GenBank/DDBJ whole genome shotgun (WGS) entry which is preliminary data.</text>
</comment>
<evidence type="ECO:0000256" key="3">
    <source>
        <dbReference type="ARBA" id="ARBA00023163"/>
    </source>
</evidence>
<dbReference type="InterPro" id="IPR050679">
    <property type="entry name" value="Bact_HTH_transcr_reg"/>
</dbReference>
<gene>
    <name evidence="5" type="ORF">INF35_02205</name>
</gene>
<evidence type="ECO:0000313" key="6">
    <source>
        <dbReference type="Proteomes" id="UP000768567"/>
    </source>
</evidence>
<dbReference type="PANTHER" id="PTHR44846:SF17">
    <property type="entry name" value="GNTR-FAMILY TRANSCRIPTIONAL REGULATOR"/>
    <property type="match status" value="1"/>
</dbReference>
<dbReference type="SUPFAM" id="SSF46785">
    <property type="entry name" value="Winged helix' DNA-binding domain"/>
    <property type="match status" value="1"/>
</dbReference>
<evidence type="ECO:0000259" key="4">
    <source>
        <dbReference type="PROSITE" id="PS50949"/>
    </source>
</evidence>
<protein>
    <submittedName>
        <fullName evidence="5">GntR family transcriptional regulator</fullName>
    </submittedName>
</protein>
<evidence type="ECO:0000256" key="2">
    <source>
        <dbReference type="ARBA" id="ARBA00023125"/>
    </source>
</evidence>
<dbReference type="SUPFAM" id="SSF64288">
    <property type="entry name" value="Chorismate lyase-like"/>
    <property type="match status" value="1"/>
</dbReference>
<keyword evidence="3" id="KW-0804">Transcription</keyword>
<dbReference type="EMBL" id="JADCKC010000001">
    <property type="protein sequence ID" value="MBE5036602.1"/>
    <property type="molecule type" value="Genomic_DNA"/>
</dbReference>
<dbReference type="InterPro" id="IPR036388">
    <property type="entry name" value="WH-like_DNA-bd_sf"/>
</dbReference>
<keyword evidence="1" id="KW-0805">Transcription regulation</keyword>
<dbReference type="PROSITE" id="PS50949">
    <property type="entry name" value="HTH_GNTR"/>
    <property type="match status" value="1"/>
</dbReference>
<evidence type="ECO:0000313" key="5">
    <source>
        <dbReference type="EMBL" id="MBE5036602.1"/>
    </source>
</evidence>
<sequence>MKKQTDTNGSTRLGGELISARVVERLAQEMRSGLYAGHDRLPPETELAAALGVSRTVVRDALSELEREGFIERVRGIGTVVNRDVVMLQSRMDHKLEFYSMIYAKGKQPRSDNLEVTREEADERLARSLNIAPGDVVVRICRRVLANDTPVLYSNDIIPLALFGGRKLDKAEFSRPVFELLYELTGQQATSTVAHIHAVEGGAAVRRLLRLREGQALLMLDETCYSRLCQPILRCYTYYTNFFDFAMVRKMM</sequence>
<dbReference type="InterPro" id="IPR000524">
    <property type="entry name" value="Tscrpt_reg_HTH_GntR"/>
</dbReference>
<dbReference type="Gene3D" id="1.10.10.10">
    <property type="entry name" value="Winged helix-like DNA-binding domain superfamily/Winged helix DNA-binding domain"/>
    <property type="match status" value="1"/>
</dbReference>
<dbReference type="PRINTS" id="PR00035">
    <property type="entry name" value="HTHGNTR"/>
</dbReference>
<proteinExistence type="predicted"/>